<gene>
    <name evidence="3" type="ORF">BDK92_4637</name>
</gene>
<sequence length="144" mass="15804">MTETNATRSSDTPVFPEGRYGHRRTSGRRRPWLSALLAVALLAVLGLAAARLYRQYGDPTYDAQVITYTDITDSQMRLVFRVTVPAGSSAICAVRARSRDGAEVAREEVRVDAPPGERQPVVEHLLRTSGPAMIGEVLRCRAAH</sequence>
<evidence type="ECO:0000256" key="1">
    <source>
        <dbReference type="SAM" id="MobiDB-lite"/>
    </source>
</evidence>
<organism evidence="3 4">
    <name type="scientific">Micromonospora pisi</name>
    <dbReference type="NCBI Taxonomy" id="589240"/>
    <lineage>
        <taxon>Bacteria</taxon>
        <taxon>Bacillati</taxon>
        <taxon>Actinomycetota</taxon>
        <taxon>Actinomycetes</taxon>
        <taxon>Micromonosporales</taxon>
        <taxon>Micromonosporaceae</taxon>
        <taxon>Micromonospora</taxon>
    </lineage>
</organism>
<comment type="caution">
    <text evidence="3">The sequence shown here is derived from an EMBL/GenBank/DDBJ whole genome shotgun (WGS) entry which is preliminary data.</text>
</comment>
<feature type="compositionally biased region" description="Polar residues" evidence="1">
    <location>
        <begin position="1"/>
        <end position="12"/>
    </location>
</feature>
<evidence type="ECO:0000313" key="3">
    <source>
        <dbReference type="EMBL" id="RKR90267.1"/>
    </source>
</evidence>
<keyword evidence="4" id="KW-1185">Reference proteome</keyword>
<accession>A0A495JMS3</accession>
<dbReference type="Proteomes" id="UP000277671">
    <property type="component" value="Unassembled WGS sequence"/>
</dbReference>
<reference evidence="3 4" key="1">
    <citation type="submission" date="2018-10" db="EMBL/GenBank/DDBJ databases">
        <title>Sequencing the genomes of 1000 actinobacteria strains.</title>
        <authorList>
            <person name="Klenk H.-P."/>
        </authorList>
    </citation>
    <scope>NUCLEOTIDE SEQUENCE [LARGE SCALE GENOMIC DNA]</scope>
    <source>
        <strain evidence="3 4">DSM 45175</strain>
    </source>
</reference>
<dbReference type="OrthoDB" id="3542971at2"/>
<dbReference type="AlphaFoldDB" id="A0A495JMS3"/>
<evidence type="ECO:0000313" key="4">
    <source>
        <dbReference type="Proteomes" id="UP000277671"/>
    </source>
</evidence>
<dbReference type="InterPro" id="IPR025443">
    <property type="entry name" value="DUF4307"/>
</dbReference>
<protein>
    <submittedName>
        <fullName evidence="3">Uncharacterized protein DUF4307</fullName>
    </submittedName>
</protein>
<feature type="transmembrane region" description="Helical" evidence="2">
    <location>
        <begin position="32"/>
        <end position="53"/>
    </location>
</feature>
<feature type="region of interest" description="Disordered" evidence="1">
    <location>
        <begin position="1"/>
        <end position="25"/>
    </location>
</feature>
<name>A0A495JMS3_9ACTN</name>
<evidence type="ECO:0000256" key="2">
    <source>
        <dbReference type="SAM" id="Phobius"/>
    </source>
</evidence>
<dbReference type="RefSeq" id="WP_121158567.1">
    <property type="nucleotide sequence ID" value="NZ_RBKT01000001.1"/>
</dbReference>
<dbReference type="Pfam" id="PF14155">
    <property type="entry name" value="DUF4307"/>
    <property type="match status" value="1"/>
</dbReference>
<keyword evidence="2" id="KW-0472">Membrane</keyword>
<proteinExistence type="predicted"/>
<keyword evidence="2" id="KW-0812">Transmembrane</keyword>
<keyword evidence="2" id="KW-1133">Transmembrane helix</keyword>
<dbReference type="EMBL" id="RBKT01000001">
    <property type="protein sequence ID" value="RKR90267.1"/>
    <property type="molecule type" value="Genomic_DNA"/>
</dbReference>